<dbReference type="GO" id="GO:0004519">
    <property type="term" value="F:endonuclease activity"/>
    <property type="evidence" value="ECO:0007669"/>
    <property type="project" value="InterPro"/>
</dbReference>
<dbReference type="STRING" id="1798471.A3A21_03575"/>
<feature type="domain" description="Homing endonuclease LAGLIDADG" evidence="1">
    <location>
        <begin position="7"/>
        <end position="114"/>
    </location>
</feature>
<dbReference type="InterPro" id="IPR027434">
    <property type="entry name" value="Homing_endonucl"/>
</dbReference>
<evidence type="ECO:0000313" key="3">
    <source>
        <dbReference type="Proteomes" id="UP000176996"/>
    </source>
</evidence>
<sequence>MHHEYVLGLVDGEGSFTVYIRNPLEVTARKRRVLVEPKFYIKLAEGDKDILYTLQKFFSCGNIYFQKDSRPNHQHCYRYEVSKRDDLREVIIPFFRKHSLRFPSKQRDFLLFCRLFRMIEQGIHKTKNGLEKMYRIKQRMH</sequence>
<name>A0A1F6BYR1_9BACT</name>
<dbReference type="AlphaFoldDB" id="A0A1F6BYR1"/>
<comment type="caution">
    <text evidence="2">The sequence shown here is derived from an EMBL/GenBank/DDBJ whole genome shotgun (WGS) entry which is preliminary data.</text>
</comment>
<dbReference type="PANTHER" id="PTHR36181:SF2">
    <property type="entry name" value="INTRON-ENCODED ENDONUCLEASE AI3-RELATED"/>
    <property type="match status" value="1"/>
</dbReference>
<dbReference type="SUPFAM" id="SSF55608">
    <property type="entry name" value="Homing endonucleases"/>
    <property type="match status" value="1"/>
</dbReference>
<dbReference type="InterPro" id="IPR004860">
    <property type="entry name" value="LAGLIDADG_dom"/>
</dbReference>
<dbReference type="EMBL" id="MFKK01000008">
    <property type="protein sequence ID" value="OGG42079.1"/>
    <property type="molecule type" value="Genomic_DNA"/>
</dbReference>
<gene>
    <name evidence="2" type="ORF">A3A21_03575</name>
</gene>
<dbReference type="Gene3D" id="3.10.28.10">
    <property type="entry name" value="Homing endonucleases"/>
    <property type="match status" value="1"/>
</dbReference>
<reference evidence="2 3" key="1">
    <citation type="journal article" date="2016" name="Nat. Commun.">
        <title>Thousands of microbial genomes shed light on interconnected biogeochemical processes in an aquifer system.</title>
        <authorList>
            <person name="Anantharaman K."/>
            <person name="Brown C.T."/>
            <person name="Hug L.A."/>
            <person name="Sharon I."/>
            <person name="Castelle C.J."/>
            <person name="Probst A.J."/>
            <person name="Thomas B.C."/>
            <person name="Singh A."/>
            <person name="Wilkins M.J."/>
            <person name="Karaoz U."/>
            <person name="Brodie E.L."/>
            <person name="Williams K.H."/>
            <person name="Hubbard S.S."/>
            <person name="Banfield J.F."/>
        </authorList>
    </citation>
    <scope>NUCLEOTIDE SEQUENCE [LARGE SCALE GENOMIC DNA]</scope>
</reference>
<evidence type="ECO:0000313" key="2">
    <source>
        <dbReference type="EMBL" id="OGG42079.1"/>
    </source>
</evidence>
<proteinExistence type="predicted"/>
<accession>A0A1F6BYR1</accession>
<protein>
    <recommendedName>
        <fullName evidence="1">Homing endonuclease LAGLIDADG domain-containing protein</fullName>
    </recommendedName>
</protein>
<dbReference type="PANTHER" id="PTHR36181">
    <property type="entry name" value="INTRON-ENCODED ENDONUCLEASE AI3-RELATED"/>
    <property type="match status" value="1"/>
</dbReference>
<dbReference type="Proteomes" id="UP000176996">
    <property type="component" value="Unassembled WGS sequence"/>
</dbReference>
<dbReference type="InterPro" id="IPR051289">
    <property type="entry name" value="LAGLIDADG_Endonuclease"/>
</dbReference>
<dbReference type="Pfam" id="PF00961">
    <property type="entry name" value="LAGLIDADG_1"/>
    <property type="match status" value="1"/>
</dbReference>
<organism evidence="2 3">
    <name type="scientific">Candidatus Jorgensenbacteria bacterium RIFCSPLOWO2_01_FULL_45_25b</name>
    <dbReference type="NCBI Taxonomy" id="1798471"/>
    <lineage>
        <taxon>Bacteria</taxon>
        <taxon>Candidatus Joergenseniibacteriota</taxon>
    </lineage>
</organism>
<evidence type="ECO:0000259" key="1">
    <source>
        <dbReference type="Pfam" id="PF00961"/>
    </source>
</evidence>